<reference evidence="5 6" key="1">
    <citation type="submission" date="2019-06" db="EMBL/GenBank/DDBJ databases">
        <authorList>
            <person name="Palmer J.M."/>
        </authorList>
    </citation>
    <scope>NUCLEOTIDE SEQUENCE [LARGE SCALE GENOMIC DNA]</scope>
    <source>
        <strain evidence="4 5">TWF106</strain>
        <strain evidence="2 7">TWF191</strain>
        <strain evidence="3">TWF679</strain>
        <strain evidence="1 6">TWF788</strain>
    </source>
</reference>
<evidence type="ECO:0000313" key="6">
    <source>
        <dbReference type="Proteomes" id="UP000479691"/>
    </source>
</evidence>
<accession>A0A6G1LVM2</accession>
<dbReference type="EMBL" id="WIPF01000074">
    <property type="protein sequence ID" value="KAF3214043.1"/>
    <property type="molecule type" value="Genomic_DNA"/>
</dbReference>
<dbReference type="EMBL" id="WIWS01000005">
    <property type="protein sequence ID" value="KAF3228037.1"/>
    <property type="molecule type" value="Genomic_DNA"/>
</dbReference>
<organism evidence="1 6">
    <name type="scientific">Orbilia oligospora</name>
    <name type="common">Nematode-trapping fungus</name>
    <name type="synonym">Arthrobotrys oligospora</name>
    <dbReference type="NCBI Taxonomy" id="2813651"/>
    <lineage>
        <taxon>Eukaryota</taxon>
        <taxon>Fungi</taxon>
        <taxon>Dikarya</taxon>
        <taxon>Ascomycota</taxon>
        <taxon>Pezizomycotina</taxon>
        <taxon>Orbiliomycetes</taxon>
        <taxon>Orbiliales</taxon>
        <taxon>Orbiliaceae</taxon>
        <taxon>Orbilia</taxon>
    </lineage>
</organism>
<gene>
    <name evidence="4" type="ORF">TWF106_008440</name>
    <name evidence="2" type="ORF">TWF191_009866</name>
    <name evidence="3" type="ORF">TWF679_006017</name>
    <name evidence="1" type="ORF">TWF788_002613</name>
</gene>
<dbReference type="AlphaFoldDB" id="A0A6G1LVM2"/>
<dbReference type="Proteomes" id="UP000472727">
    <property type="component" value="Unassembled WGS sequence"/>
</dbReference>
<evidence type="ECO:0000313" key="4">
    <source>
        <dbReference type="EMBL" id="KAF3228037.1"/>
    </source>
</evidence>
<dbReference type="Proteomes" id="UP000483672">
    <property type="component" value="Unassembled WGS sequence"/>
</dbReference>
<dbReference type="EMBL" id="WIWT01000003">
    <property type="protein sequence ID" value="KAF3222547.1"/>
    <property type="molecule type" value="Genomic_DNA"/>
</dbReference>
<name>A0A6G1LVM2_ORBOL</name>
<dbReference type="Proteomes" id="UP000479691">
    <property type="component" value="Unassembled WGS sequence"/>
</dbReference>
<dbReference type="EMBL" id="JAABOE010000015">
    <property type="protein sequence ID" value="KAF3187034.1"/>
    <property type="molecule type" value="Genomic_DNA"/>
</dbReference>
<proteinExistence type="predicted"/>
<evidence type="ECO:0000313" key="2">
    <source>
        <dbReference type="EMBL" id="KAF3214043.1"/>
    </source>
</evidence>
<dbReference type="Proteomes" id="UP000614610">
    <property type="component" value="Unassembled WGS sequence"/>
</dbReference>
<evidence type="ECO:0000313" key="5">
    <source>
        <dbReference type="Proteomes" id="UP000472727"/>
    </source>
</evidence>
<evidence type="ECO:0000313" key="7">
    <source>
        <dbReference type="Proteomes" id="UP000483672"/>
    </source>
</evidence>
<evidence type="ECO:0000313" key="1">
    <source>
        <dbReference type="EMBL" id="KAF3187034.1"/>
    </source>
</evidence>
<protein>
    <submittedName>
        <fullName evidence="1">Uncharacterized protein</fullName>
    </submittedName>
</protein>
<sequence length="147" mass="16397">MSSNPLDSTIESLFLELPLCLQHVASKWLDMESKFYSSISSRPGIASEVKSAELVNVTEGKEEARRETGGGSRRWGVSLDIPWKGYRPTSIAFVAAALSCNPMSLFASKSPRNAYATGNIEQRRIEATYSRHDIENNDILTARKWSR</sequence>
<evidence type="ECO:0000313" key="3">
    <source>
        <dbReference type="EMBL" id="KAF3222547.1"/>
    </source>
</evidence>
<comment type="caution">
    <text evidence="1">The sequence shown here is derived from an EMBL/GenBank/DDBJ whole genome shotgun (WGS) entry which is preliminary data.</text>
</comment>